<reference evidence="2" key="1">
    <citation type="journal article" date="2022" name="Mol. Ecol. Resour.">
        <title>The genomes of chicory, endive, great burdock and yacon provide insights into Asteraceae palaeo-polyploidization history and plant inulin production.</title>
        <authorList>
            <person name="Fan W."/>
            <person name="Wang S."/>
            <person name="Wang H."/>
            <person name="Wang A."/>
            <person name="Jiang F."/>
            <person name="Liu H."/>
            <person name="Zhao H."/>
            <person name="Xu D."/>
            <person name="Zhang Y."/>
        </authorList>
    </citation>
    <scope>NUCLEOTIDE SEQUENCE [LARGE SCALE GENOMIC DNA]</scope>
    <source>
        <strain evidence="2">cv. Niubang</strain>
    </source>
</reference>
<name>A0ACB9FM36_ARCLA</name>
<reference evidence="1 2" key="2">
    <citation type="journal article" date="2022" name="Mol. Ecol. Resour.">
        <title>The genomes of chicory, endive, great burdock and yacon provide insights into Asteraceae paleo-polyploidization history and plant inulin production.</title>
        <authorList>
            <person name="Fan W."/>
            <person name="Wang S."/>
            <person name="Wang H."/>
            <person name="Wang A."/>
            <person name="Jiang F."/>
            <person name="Liu H."/>
            <person name="Zhao H."/>
            <person name="Xu D."/>
            <person name="Zhang Y."/>
        </authorList>
    </citation>
    <scope>NUCLEOTIDE SEQUENCE [LARGE SCALE GENOMIC DNA]</scope>
    <source>
        <strain evidence="2">cv. Niubang</strain>
    </source>
</reference>
<evidence type="ECO:0000313" key="1">
    <source>
        <dbReference type="EMBL" id="KAI3772232.1"/>
    </source>
</evidence>
<accession>A0ACB9FM36</accession>
<organism evidence="1 2">
    <name type="scientific">Arctium lappa</name>
    <name type="common">Greater burdock</name>
    <name type="synonym">Lappa major</name>
    <dbReference type="NCBI Taxonomy" id="4217"/>
    <lineage>
        <taxon>Eukaryota</taxon>
        <taxon>Viridiplantae</taxon>
        <taxon>Streptophyta</taxon>
        <taxon>Embryophyta</taxon>
        <taxon>Tracheophyta</taxon>
        <taxon>Spermatophyta</taxon>
        <taxon>Magnoliopsida</taxon>
        <taxon>eudicotyledons</taxon>
        <taxon>Gunneridae</taxon>
        <taxon>Pentapetalae</taxon>
        <taxon>asterids</taxon>
        <taxon>campanulids</taxon>
        <taxon>Asterales</taxon>
        <taxon>Asteraceae</taxon>
        <taxon>Carduoideae</taxon>
        <taxon>Cardueae</taxon>
        <taxon>Arctiinae</taxon>
        <taxon>Arctium</taxon>
    </lineage>
</organism>
<dbReference type="Proteomes" id="UP001055879">
    <property type="component" value="Linkage Group LG01"/>
</dbReference>
<gene>
    <name evidence="1" type="ORF">L6452_03413</name>
</gene>
<keyword evidence="2" id="KW-1185">Reference proteome</keyword>
<protein>
    <submittedName>
        <fullName evidence="1">Uncharacterized protein</fullName>
    </submittedName>
</protein>
<evidence type="ECO:0000313" key="2">
    <source>
        <dbReference type="Proteomes" id="UP001055879"/>
    </source>
</evidence>
<comment type="caution">
    <text evidence="1">The sequence shown here is derived from an EMBL/GenBank/DDBJ whole genome shotgun (WGS) entry which is preliminary data.</text>
</comment>
<sequence length="87" mass="9998">MRQLCPTNHPPAPAALHLLRYFNFNLSLHFHANWSALSITMLQRIDLEKKSVVGVGCGKNNQVVVELPHFHHLRNRRERSATNGDEF</sequence>
<dbReference type="EMBL" id="CM042047">
    <property type="protein sequence ID" value="KAI3772232.1"/>
    <property type="molecule type" value="Genomic_DNA"/>
</dbReference>
<proteinExistence type="predicted"/>